<evidence type="ECO:0000313" key="1">
    <source>
        <dbReference type="EMBL" id="KAK5698074.1"/>
    </source>
</evidence>
<gene>
    <name evidence="1" type="ORF">LTR97_007034</name>
</gene>
<dbReference type="AlphaFoldDB" id="A0AAN7ZTM3"/>
<reference evidence="1" key="1">
    <citation type="submission" date="2023-08" db="EMBL/GenBank/DDBJ databases">
        <title>Black Yeasts Isolated from many extreme environments.</title>
        <authorList>
            <person name="Coleine C."/>
            <person name="Stajich J.E."/>
            <person name="Selbmann L."/>
        </authorList>
    </citation>
    <scope>NUCLEOTIDE SEQUENCE</scope>
    <source>
        <strain evidence="1">CCFEE 5810</strain>
    </source>
</reference>
<organism evidence="1 2">
    <name type="scientific">Elasticomyces elasticus</name>
    <dbReference type="NCBI Taxonomy" id="574655"/>
    <lineage>
        <taxon>Eukaryota</taxon>
        <taxon>Fungi</taxon>
        <taxon>Dikarya</taxon>
        <taxon>Ascomycota</taxon>
        <taxon>Pezizomycotina</taxon>
        <taxon>Dothideomycetes</taxon>
        <taxon>Dothideomycetidae</taxon>
        <taxon>Mycosphaerellales</taxon>
        <taxon>Teratosphaeriaceae</taxon>
        <taxon>Elasticomyces</taxon>
    </lineage>
</organism>
<accession>A0AAN7ZTM3</accession>
<evidence type="ECO:0000313" key="2">
    <source>
        <dbReference type="Proteomes" id="UP001310594"/>
    </source>
</evidence>
<comment type="caution">
    <text evidence="1">The sequence shown here is derived from an EMBL/GenBank/DDBJ whole genome shotgun (WGS) entry which is preliminary data.</text>
</comment>
<dbReference type="Proteomes" id="UP001310594">
    <property type="component" value="Unassembled WGS sequence"/>
</dbReference>
<sequence>MNDLVLSVNENIKSQVADQISASRFVDIDRGFNGHRFCEPAFGNDPQGLGAHAEDVWFNDLKTTLEETGKWDGPPPDDLEAASWDAWAANIPFGFNDPSFQGRGLFDKFQQTSAFHPKALGHKVTAAAVLFPILLDSQPDDFVKLGPSDICVDSGLSLAPAPTCVHLDADCAALTVADNFAFVICANGTSLSA</sequence>
<proteinExistence type="predicted"/>
<protein>
    <submittedName>
        <fullName evidence="1">Uncharacterized protein</fullName>
    </submittedName>
</protein>
<dbReference type="Gene3D" id="3.40.50.1110">
    <property type="entry name" value="SGNH hydrolase"/>
    <property type="match status" value="1"/>
</dbReference>
<dbReference type="InterPro" id="IPR036514">
    <property type="entry name" value="SGNH_hydro_sf"/>
</dbReference>
<name>A0AAN7ZTM3_9PEZI</name>
<dbReference type="EMBL" id="JAVRQU010000010">
    <property type="protein sequence ID" value="KAK5698074.1"/>
    <property type="molecule type" value="Genomic_DNA"/>
</dbReference>